<evidence type="ECO:0000313" key="3">
    <source>
        <dbReference type="WBParaSite" id="MBELARI_LOCUS17293"/>
    </source>
</evidence>
<dbReference type="PANTHER" id="PTHR31936:SF5">
    <property type="entry name" value="VENOM PROTEIN"/>
    <property type="match status" value="1"/>
</dbReference>
<dbReference type="AlphaFoldDB" id="A0AAF3ETB4"/>
<evidence type="ECO:0000256" key="1">
    <source>
        <dbReference type="SAM" id="SignalP"/>
    </source>
</evidence>
<organism evidence="2 3">
    <name type="scientific">Mesorhabditis belari</name>
    <dbReference type="NCBI Taxonomy" id="2138241"/>
    <lineage>
        <taxon>Eukaryota</taxon>
        <taxon>Metazoa</taxon>
        <taxon>Ecdysozoa</taxon>
        <taxon>Nematoda</taxon>
        <taxon>Chromadorea</taxon>
        <taxon>Rhabditida</taxon>
        <taxon>Rhabditina</taxon>
        <taxon>Rhabditomorpha</taxon>
        <taxon>Rhabditoidea</taxon>
        <taxon>Rhabditidae</taxon>
        <taxon>Mesorhabditinae</taxon>
        <taxon>Mesorhabditis</taxon>
    </lineage>
</organism>
<proteinExistence type="predicted"/>
<keyword evidence="1" id="KW-0732">Signal</keyword>
<name>A0AAF3ETB4_9BILA</name>
<sequence length="299" mass="32857">MMLFLLGVFSIAGCASVTVDKARTTTPTTPTTPCGNCTADGLWSLWEFTSTQCITSWTWTEKTTYVNGKWSHTRTKVLLNCGMYGRQPQIRTCLSNPLGCPCKGDVVRQVGCGSATVCSIKELPGIDCAPGYVKSGSICVQSSPPPPESNITAEINERCVLKPNCACPKGGAWSDYEWLESAPCPTIPTYLYSQNASLYKPYEACGACQQQLQQRFCVSAVRGCPCTGSPYRLMRCNPTMCTFPLFRCCNDIDNIKQQVNYSTKRYECLPTPIDKWSLVSTQTDPYASNSTCFKDLQIG</sequence>
<dbReference type="PROSITE" id="PS50092">
    <property type="entry name" value="TSP1"/>
    <property type="match status" value="1"/>
</dbReference>
<feature type="signal peptide" evidence="1">
    <location>
        <begin position="1"/>
        <end position="16"/>
    </location>
</feature>
<reference evidence="3" key="1">
    <citation type="submission" date="2024-02" db="UniProtKB">
        <authorList>
            <consortium name="WormBaseParasite"/>
        </authorList>
    </citation>
    <scope>IDENTIFICATION</scope>
</reference>
<keyword evidence="2" id="KW-1185">Reference proteome</keyword>
<feature type="chain" id="PRO_5042115588" evidence="1">
    <location>
        <begin position="17"/>
        <end position="299"/>
    </location>
</feature>
<accession>A0AAF3ETB4</accession>
<dbReference type="Proteomes" id="UP000887575">
    <property type="component" value="Unassembled WGS sequence"/>
</dbReference>
<protein>
    <submittedName>
        <fullName evidence="3">Uncharacterized protein</fullName>
    </submittedName>
</protein>
<dbReference type="InterPro" id="IPR000884">
    <property type="entry name" value="TSP1_rpt"/>
</dbReference>
<dbReference type="PANTHER" id="PTHR31936">
    <property type="entry name" value="PROTEIN CBG18744"/>
    <property type="match status" value="1"/>
</dbReference>
<dbReference type="WBParaSite" id="MBELARI_LOCUS17293">
    <property type="protein sequence ID" value="MBELARI_LOCUS17293"/>
    <property type="gene ID" value="MBELARI_LOCUS17293"/>
</dbReference>
<evidence type="ECO:0000313" key="2">
    <source>
        <dbReference type="Proteomes" id="UP000887575"/>
    </source>
</evidence>